<organism evidence="2 3">
    <name type="scientific">Blattamonas nauphoetae</name>
    <dbReference type="NCBI Taxonomy" id="2049346"/>
    <lineage>
        <taxon>Eukaryota</taxon>
        <taxon>Metamonada</taxon>
        <taxon>Preaxostyla</taxon>
        <taxon>Oxymonadida</taxon>
        <taxon>Blattamonas</taxon>
    </lineage>
</organism>
<evidence type="ECO:0000313" key="3">
    <source>
        <dbReference type="Proteomes" id="UP001281761"/>
    </source>
</evidence>
<name>A0ABQ9Y265_9EUKA</name>
<sequence>MEKESGTSKASNDALSNGSLESPSSIVVNEEPFLTFDPKSKLSFVDKSAIYRSLVALVKAEHPFNNVLLDKAFRFLESFEPNWDNPSGAKLVTELVSSSARSRFGFIESIVTLLSSSHSTVVAATFSFLRSSTRAVSLEIRCRLVESDLITKVLAAVQPHTLPISGNETMFSNLITIILDCITITFPSSLISIGFNSAVKKSNHREMIFQKAVIPSSPFVTFLISNLFILNGDVLHSFMSLLGTHIQIGAYHHPTLEFVLASPIVMAFTSCLSFVEQDFRLDTALNYIHRTIYDWKKESPEAAQSGKRMMQALISEGFEDTLEQKMIHEKNGDYGFKIVNSCHTISKLLGSNVGRPRW</sequence>
<keyword evidence="3" id="KW-1185">Reference proteome</keyword>
<accession>A0ABQ9Y265</accession>
<dbReference type="EMBL" id="JARBJD010000043">
    <property type="protein sequence ID" value="KAK2957840.1"/>
    <property type="molecule type" value="Genomic_DNA"/>
</dbReference>
<comment type="caution">
    <text evidence="2">The sequence shown here is derived from an EMBL/GenBank/DDBJ whole genome shotgun (WGS) entry which is preliminary data.</text>
</comment>
<feature type="compositionally biased region" description="Polar residues" evidence="1">
    <location>
        <begin position="7"/>
        <end position="22"/>
    </location>
</feature>
<gene>
    <name evidence="2" type="ORF">BLNAU_7274</name>
</gene>
<dbReference type="Proteomes" id="UP001281761">
    <property type="component" value="Unassembled WGS sequence"/>
</dbReference>
<protein>
    <submittedName>
        <fullName evidence="2">Uncharacterized protein</fullName>
    </submittedName>
</protein>
<reference evidence="2 3" key="1">
    <citation type="journal article" date="2022" name="bioRxiv">
        <title>Genomics of Preaxostyla Flagellates Illuminates Evolutionary Transitions and the Path Towards Mitochondrial Loss.</title>
        <authorList>
            <person name="Novak L.V.F."/>
            <person name="Treitli S.C."/>
            <person name="Pyrih J."/>
            <person name="Halakuc P."/>
            <person name="Pipaliya S.V."/>
            <person name="Vacek V."/>
            <person name="Brzon O."/>
            <person name="Soukal P."/>
            <person name="Eme L."/>
            <person name="Dacks J.B."/>
            <person name="Karnkowska A."/>
            <person name="Elias M."/>
            <person name="Hampl V."/>
        </authorList>
    </citation>
    <scope>NUCLEOTIDE SEQUENCE [LARGE SCALE GENOMIC DNA]</scope>
    <source>
        <strain evidence="2">NAU3</strain>
        <tissue evidence="2">Gut</tissue>
    </source>
</reference>
<feature type="region of interest" description="Disordered" evidence="1">
    <location>
        <begin position="1"/>
        <end position="22"/>
    </location>
</feature>
<proteinExistence type="predicted"/>
<evidence type="ECO:0000313" key="2">
    <source>
        <dbReference type="EMBL" id="KAK2957840.1"/>
    </source>
</evidence>
<evidence type="ECO:0000256" key="1">
    <source>
        <dbReference type="SAM" id="MobiDB-lite"/>
    </source>
</evidence>